<dbReference type="InterPro" id="IPR050079">
    <property type="entry name" value="DEAD_box_RNA_helicase"/>
</dbReference>
<dbReference type="GO" id="GO:0003724">
    <property type="term" value="F:RNA helicase activity"/>
    <property type="evidence" value="ECO:0007669"/>
    <property type="project" value="UniProtKB-EC"/>
</dbReference>
<dbReference type="InterPro" id="IPR011545">
    <property type="entry name" value="DEAD/DEAH_box_helicase_dom"/>
</dbReference>
<dbReference type="Pfam" id="PF00270">
    <property type="entry name" value="DEAD"/>
    <property type="match status" value="1"/>
</dbReference>
<dbReference type="SMART" id="SM00487">
    <property type="entry name" value="DEXDc"/>
    <property type="match status" value="1"/>
</dbReference>
<dbReference type="eggNOG" id="COG0513">
    <property type="taxonomic scope" value="Bacteria"/>
</dbReference>
<dbReference type="GO" id="GO:0005524">
    <property type="term" value="F:ATP binding"/>
    <property type="evidence" value="ECO:0007669"/>
    <property type="project" value="UniProtKB-KW"/>
</dbReference>
<organism evidence="12 13">
    <name type="scientific">Simkania negevensis (strain ATCC VR-1471 / DSM 27360 / Z)</name>
    <dbReference type="NCBI Taxonomy" id="331113"/>
    <lineage>
        <taxon>Bacteria</taxon>
        <taxon>Pseudomonadati</taxon>
        <taxon>Chlamydiota</taxon>
        <taxon>Chlamydiia</taxon>
        <taxon>Parachlamydiales</taxon>
        <taxon>Simkaniaceae</taxon>
        <taxon>Simkania</taxon>
    </lineage>
</organism>
<dbReference type="SUPFAM" id="SSF52540">
    <property type="entry name" value="P-loop containing nucleoside triphosphate hydrolases"/>
    <property type="match status" value="1"/>
</dbReference>
<keyword evidence="3 7" id="KW-0347">Helicase</keyword>
<dbReference type="CDD" id="cd00268">
    <property type="entry name" value="DEADc"/>
    <property type="match status" value="1"/>
</dbReference>
<dbReference type="EMBL" id="FR872582">
    <property type="protein sequence ID" value="CCB89500.1"/>
    <property type="molecule type" value="Genomic_DNA"/>
</dbReference>
<feature type="domain" description="Helicase C-terminal" evidence="10">
    <location>
        <begin position="244"/>
        <end position="389"/>
    </location>
</feature>
<dbReference type="AlphaFoldDB" id="F8L9G4"/>
<keyword evidence="2 7" id="KW-0378">Hydrolase</keyword>
<reference evidence="12 13" key="2">
    <citation type="journal article" date="2011" name="Mol. Biol. Evol.">
        <title>Unity in variety--the pan-genome of the Chlamydiae.</title>
        <authorList>
            <person name="Collingro A."/>
            <person name="Tischler P."/>
            <person name="Weinmaier T."/>
            <person name="Penz T."/>
            <person name="Heinz E."/>
            <person name="Brunham R.C."/>
            <person name="Read T.D."/>
            <person name="Bavoil P.M."/>
            <person name="Sachse K."/>
            <person name="Kahane S."/>
            <person name="Friedman M.G."/>
            <person name="Rattei T."/>
            <person name="Myers G.S."/>
            <person name="Horn M."/>
        </authorList>
    </citation>
    <scope>NUCLEOTIDE SEQUENCE [LARGE SCALE GENOMIC DNA]</scope>
    <source>
        <strain evidence="13">ATCC VR-1471 / Z</strain>
    </source>
</reference>
<dbReference type="Gene3D" id="3.40.50.300">
    <property type="entry name" value="P-loop containing nucleotide triphosphate hydrolases"/>
    <property type="match status" value="2"/>
</dbReference>
<dbReference type="InterPro" id="IPR014001">
    <property type="entry name" value="Helicase_ATP-bd"/>
</dbReference>
<dbReference type="GO" id="GO:0016787">
    <property type="term" value="F:hydrolase activity"/>
    <property type="evidence" value="ECO:0007669"/>
    <property type="project" value="UniProtKB-KW"/>
</dbReference>
<feature type="domain" description="DEAD-box RNA helicase Q" evidence="11">
    <location>
        <begin position="11"/>
        <end position="39"/>
    </location>
</feature>
<proteinExistence type="inferred from homology"/>
<dbReference type="PROSITE" id="PS51192">
    <property type="entry name" value="HELICASE_ATP_BIND_1"/>
    <property type="match status" value="1"/>
</dbReference>
<evidence type="ECO:0000256" key="7">
    <source>
        <dbReference type="RuleBase" id="RU000492"/>
    </source>
</evidence>
<evidence type="ECO:0000259" key="9">
    <source>
        <dbReference type="PROSITE" id="PS51192"/>
    </source>
</evidence>
<dbReference type="GO" id="GO:0003676">
    <property type="term" value="F:nucleic acid binding"/>
    <property type="evidence" value="ECO:0007669"/>
    <property type="project" value="InterPro"/>
</dbReference>
<dbReference type="Pfam" id="PF00271">
    <property type="entry name" value="Helicase_C"/>
    <property type="match status" value="1"/>
</dbReference>
<feature type="compositionally biased region" description="Basic residues" evidence="8">
    <location>
        <begin position="422"/>
        <end position="432"/>
    </location>
</feature>
<dbReference type="PROSITE" id="PS51194">
    <property type="entry name" value="HELICASE_CTER"/>
    <property type="match status" value="1"/>
</dbReference>
<feature type="compositionally biased region" description="Basic residues" evidence="8">
    <location>
        <begin position="393"/>
        <end position="405"/>
    </location>
</feature>
<feature type="compositionally biased region" description="Basic and acidic residues" evidence="8">
    <location>
        <begin position="406"/>
        <end position="421"/>
    </location>
</feature>
<dbReference type="GO" id="GO:0005829">
    <property type="term" value="C:cytosol"/>
    <property type="evidence" value="ECO:0007669"/>
    <property type="project" value="TreeGrafter"/>
</dbReference>
<gene>
    <name evidence="12" type="primary">DBP2</name>
    <name evidence="12" type="ordered locus">SNE_A16230</name>
</gene>
<dbReference type="InterPro" id="IPR000629">
    <property type="entry name" value="RNA-helicase_DEAD-box_CS"/>
</dbReference>
<dbReference type="InterPro" id="IPR027417">
    <property type="entry name" value="P-loop_NTPase"/>
</dbReference>
<dbReference type="PANTHER" id="PTHR47959">
    <property type="entry name" value="ATP-DEPENDENT RNA HELICASE RHLE-RELATED"/>
    <property type="match status" value="1"/>
</dbReference>
<evidence type="ECO:0000256" key="5">
    <source>
        <dbReference type="ARBA" id="ARBA00038437"/>
    </source>
</evidence>
<name>F8L9G4_SIMNZ</name>
<keyword evidence="4 7" id="KW-0067">ATP-binding</keyword>
<dbReference type="HOGENOM" id="CLU_003041_28_3_0"/>
<evidence type="ECO:0000313" key="12">
    <source>
        <dbReference type="EMBL" id="CCB89500.1"/>
    </source>
</evidence>
<reference key="1">
    <citation type="journal article" date="2011" name="Mol. Biol. Evol.">
        <title>Unity in variety -- the pan-genome of the Chlamydiae.</title>
        <authorList>
            <person name="Collingro A."/>
            <person name="Tischler P."/>
            <person name="Weinmaier T."/>
            <person name="Penz T."/>
            <person name="Heinz E."/>
            <person name="Brunham R.C."/>
            <person name="Read T.D."/>
            <person name="Bavoil P.M."/>
            <person name="Sachse K."/>
            <person name="Kahane S."/>
            <person name="Friedman M.G."/>
            <person name="Rattei T."/>
            <person name="Myers G.S.A."/>
            <person name="Horn M."/>
        </authorList>
    </citation>
    <scope>NUCLEOTIDE SEQUENCE</scope>
    <source>
        <strain>Z</strain>
    </source>
</reference>
<dbReference type="PROSITE" id="PS51195">
    <property type="entry name" value="Q_MOTIF"/>
    <property type="match status" value="1"/>
</dbReference>
<evidence type="ECO:0000256" key="6">
    <source>
        <dbReference type="PROSITE-ProRule" id="PRU00552"/>
    </source>
</evidence>
<feature type="short sequence motif" description="Q motif" evidence="6">
    <location>
        <begin position="11"/>
        <end position="39"/>
    </location>
</feature>
<evidence type="ECO:0000259" key="11">
    <source>
        <dbReference type="PROSITE" id="PS51195"/>
    </source>
</evidence>
<evidence type="ECO:0000256" key="8">
    <source>
        <dbReference type="SAM" id="MobiDB-lite"/>
    </source>
</evidence>
<accession>F8L9G4</accession>
<dbReference type="PROSITE" id="PS00039">
    <property type="entry name" value="DEAD_ATP_HELICASE"/>
    <property type="match status" value="1"/>
</dbReference>
<dbReference type="STRING" id="331113.SNE_A16230"/>
<evidence type="ECO:0000256" key="3">
    <source>
        <dbReference type="ARBA" id="ARBA00022806"/>
    </source>
</evidence>
<comment type="similarity">
    <text evidence="5 7">Belongs to the DEAD box helicase family.</text>
</comment>
<dbReference type="EC" id="3.6.4.13" evidence="12"/>
<dbReference type="SMART" id="SM00490">
    <property type="entry name" value="HELICc"/>
    <property type="match status" value="1"/>
</dbReference>
<dbReference type="InterPro" id="IPR001650">
    <property type="entry name" value="Helicase_C-like"/>
</dbReference>
<dbReference type="PANTHER" id="PTHR47959:SF17">
    <property type="entry name" value="ATP-DEPENDENT RNA HELICASE DEAD BOX FAMILY"/>
    <property type="match status" value="1"/>
</dbReference>
<sequence length="432" mass="49231">MHLLHKLEKEMTFNNLCLHPKILKAIQLAGYPKPTEIQQKAIPKIVQGFDIRASAQTGTGKTAAFLLPALHRLISPATKSGIGPRVLILAPTRELAQQIESQANKYSKSLQRIKTVCVVGGMPYPAQMRQLSRPHEILIATPGRLIDFMERNKIDFSRLEMLILDEADRMLDMGFSKPVEQIVQATPSTRQTLLFSATLQGEVIKLSEKLLNKPMEIIVHAEQQKEQNIKQTLHFADDLKHKNRLLDHILNQEETGHMIVFTSTKRHADQLARDLRDKQHPVAALHGDMNQNKRSRTLNQLRKGKIRILVATDVAARGIDVQSITHVINYDLPTNVEDYVHRIGRTGRAGATGQALSFVSDRDTLMMKKIQEFTGQKVDVVEFLGLEATVKKRSHLRQHRQKMRPKQKENPFHKAKKDTFRKQKFRKRKSNG</sequence>
<dbReference type="KEGG" id="sng:SNE_A16230"/>
<dbReference type="Proteomes" id="UP000000496">
    <property type="component" value="Chromosome gsn.131"/>
</dbReference>
<protein>
    <submittedName>
        <fullName evidence="12">ATP-dependent RNA helicase DBP2</fullName>
        <ecNumber evidence="12">3.6.4.13</ecNumber>
    </submittedName>
</protein>
<dbReference type="InterPro" id="IPR014014">
    <property type="entry name" value="RNA_helicase_DEAD_Q_motif"/>
</dbReference>
<evidence type="ECO:0000259" key="10">
    <source>
        <dbReference type="PROSITE" id="PS51194"/>
    </source>
</evidence>
<feature type="region of interest" description="Disordered" evidence="8">
    <location>
        <begin position="393"/>
        <end position="432"/>
    </location>
</feature>
<dbReference type="InterPro" id="IPR044742">
    <property type="entry name" value="DEAD/DEAH_RhlB"/>
</dbReference>
<feature type="domain" description="Helicase ATP-binding" evidence="9">
    <location>
        <begin position="42"/>
        <end position="217"/>
    </location>
</feature>
<dbReference type="CDD" id="cd18787">
    <property type="entry name" value="SF2_C_DEAD"/>
    <property type="match status" value="1"/>
</dbReference>
<keyword evidence="1 7" id="KW-0547">Nucleotide-binding</keyword>
<evidence type="ECO:0000313" key="13">
    <source>
        <dbReference type="Proteomes" id="UP000000496"/>
    </source>
</evidence>
<evidence type="ECO:0000256" key="2">
    <source>
        <dbReference type="ARBA" id="ARBA00022801"/>
    </source>
</evidence>
<keyword evidence="13" id="KW-1185">Reference proteome</keyword>
<evidence type="ECO:0000256" key="1">
    <source>
        <dbReference type="ARBA" id="ARBA00022741"/>
    </source>
</evidence>
<evidence type="ECO:0000256" key="4">
    <source>
        <dbReference type="ARBA" id="ARBA00022840"/>
    </source>
</evidence>